<protein>
    <submittedName>
        <fullName evidence="1">Uncharacterized protein</fullName>
    </submittedName>
</protein>
<comment type="caution">
    <text evidence="1">The sequence shown here is derived from an EMBL/GenBank/DDBJ whole genome shotgun (WGS) entry which is preliminary data.</text>
</comment>
<sequence length="246" mass="26421">MFRSGERDEHAVPTAVQVEITYAEAVDVDEAEQAAGVAVEEKVSEIEEVTAGAVADVANEVDEVTTGAVVDAANEVEEVVAGAVVEVVANAHLEEEKIDLSHVPLHLEAEHPAKFAFMADRYTRPPVAANADPATVVAEHEIANPTEVVIGGEEEEVVVVEVGAVPAEVDLVVEKKEIDLSHVPPHLEAEHLAKFAFMADRYFRSPVAIDADHAAVAVEHEIVNVVVAVVLVEFAVLRHVSCWIVW</sequence>
<name>A0AA88E7J0_FICCA</name>
<evidence type="ECO:0000313" key="2">
    <source>
        <dbReference type="Proteomes" id="UP001187192"/>
    </source>
</evidence>
<dbReference type="Proteomes" id="UP001187192">
    <property type="component" value="Unassembled WGS sequence"/>
</dbReference>
<accession>A0AA88E7J0</accession>
<dbReference type="EMBL" id="BTGU01000436">
    <property type="protein sequence ID" value="GMN67336.1"/>
    <property type="molecule type" value="Genomic_DNA"/>
</dbReference>
<proteinExistence type="predicted"/>
<keyword evidence="2" id="KW-1185">Reference proteome</keyword>
<reference evidence="1" key="1">
    <citation type="submission" date="2023-07" db="EMBL/GenBank/DDBJ databases">
        <title>draft genome sequence of fig (Ficus carica).</title>
        <authorList>
            <person name="Takahashi T."/>
            <person name="Nishimura K."/>
        </authorList>
    </citation>
    <scope>NUCLEOTIDE SEQUENCE</scope>
</reference>
<organism evidence="1 2">
    <name type="scientific">Ficus carica</name>
    <name type="common">Common fig</name>
    <dbReference type="NCBI Taxonomy" id="3494"/>
    <lineage>
        <taxon>Eukaryota</taxon>
        <taxon>Viridiplantae</taxon>
        <taxon>Streptophyta</taxon>
        <taxon>Embryophyta</taxon>
        <taxon>Tracheophyta</taxon>
        <taxon>Spermatophyta</taxon>
        <taxon>Magnoliopsida</taxon>
        <taxon>eudicotyledons</taxon>
        <taxon>Gunneridae</taxon>
        <taxon>Pentapetalae</taxon>
        <taxon>rosids</taxon>
        <taxon>fabids</taxon>
        <taxon>Rosales</taxon>
        <taxon>Moraceae</taxon>
        <taxon>Ficeae</taxon>
        <taxon>Ficus</taxon>
    </lineage>
</organism>
<gene>
    <name evidence="1" type="ORF">TIFTF001_036400</name>
</gene>
<dbReference type="AlphaFoldDB" id="A0AA88E7J0"/>
<evidence type="ECO:0000313" key="1">
    <source>
        <dbReference type="EMBL" id="GMN67336.1"/>
    </source>
</evidence>